<feature type="transmembrane region" description="Helical" evidence="7">
    <location>
        <begin position="68"/>
        <end position="92"/>
    </location>
</feature>
<keyword evidence="4 7" id="KW-0812">Transmembrane</keyword>
<dbReference type="PANTHER" id="PTHR33508">
    <property type="entry name" value="UPF0056 MEMBRANE PROTEIN YHCE"/>
    <property type="match status" value="1"/>
</dbReference>
<dbReference type="PANTHER" id="PTHR33508:SF1">
    <property type="entry name" value="UPF0056 MEMBRANE PROTEIN YHCE"/>
    <property type="match status" value="1"/>
</dbReference>
<feature type="transmembrane region" description="Helical" evidence="7">
    <location>
        <begin position="175"/>
        <end position="195"/>
    </location>
</feature>
<dbReference type="NCBIfam" id="TIGR00427">
    <property type="entry name" value="NAAT family transporter"/>
    <property type="match status" value="1"/>
</dbReference>
<keyword evidence="3" id="KW-1003">Cell membrane</keyword>
<dbReference type="GO" id="GO:0005886">
    <property type="term" value="C:plasma membrane"/>
    <property type="evidence" value="ECO:0007669"/>
    <property type="project" value="UniProtKB-SubCell"/>
</dbReference>
<keyword evidence="9" id="KW-1185">Reference proteome</keyword>
<dbReference type="Proteomes" id="UP000027192">
    <property type="component" value="Unassembled WGS sequence"/>
</dbReference>
<comment type="similarity">
    <text evidence="2 7">Belongs to the UPF0056 (MarC) family.</text>
</comment>
<feature type="transmembrane region" description="Helical" evidence="7">
    <location>
        <begin position="43"/>
        <end position="62"/>
    </location>
</feature>
<proteinExistence type="inferred from homology"/>
<evidence type="ECO:0000313" key="8">
    <source>
        <dbReference type="EMBL" id="KDM90394.1"/>
    </source>
</evidence>
<evidence type="ECO:0000256" key="1">
    <source>
        <dbReference type="ARBA" id="ARBA00004651"/>
    </source>
</evidence>
<evidence type="ECO:0000256" key="2">
    <source>
        <dbReference type="ARBA" id="ARBA00009784"/>
    </source>
</evidence>
<dbReference type="RefSeq" id="WP_051642153.1">
    <property type="nucleotide sequence ID" value="NZ_JAGSGC010000001.1"/>
</dbReference>
<keyword evidence="6 7" id="KW-0472">Membrane</keyword>
<protein>
    <recommendedName>
        <fullName evidence="7">UPF0056 membrane protein</fullName>
    </recommendedName>
</protein>
<evidence type="ECO:0000256" key="4">
    <source>
        <dbReference type="ARBA" id="ARBA00022692"/>
    </source>
</evidence>
<evidence type="ECO:0000256" key="7">
    <source>
        <dbReference type="RuleBase" id="RU362048"/>
    </source>
</evidence>
<gene>
    <name evidence="8" type="ORF">EA58_16840</name>
</gene>
<evidence type="ECO:0000256" key="5">
    <source>
        <dbReference type="ARBA" id="ARBA00022989"/>
    </source>
</evidence>
<dbReference type="InterPro" id="IPR002771">
    <property type="entry name" value="Multi_antbiot-R_MarC"/>
</dbReference>
<evidence type="ECO:0000313" key="9">
    <source>
        <dbReference type="Proteomes" id="UP000027192"/>
    </source>
</evidence>
<comment type="caution">
    <text evidence="7">Lacks conserved residue(s) required for the propagation of feature annotation.</text>
</comment>
<dbReference type="Pfam" id="PF01914">
    <property type="entry name" value="MarC"/>
    <property type="match status" value="1"/>
</dbReference>
<evidence type="ECO:0000256" key="6">
    <source>
        <dbReference type="ARBA" id="ARBA00023136"/>
    </source>
</evidence>
<sequence>MIDLVTLGVTVFMGFFAIMNPIANTAVFTGLTAHQTGQEKRQTAIKALTAAFFIVAAFSLLGKGIFQLFGITLPALRLAGGLLVFVVGYHMLQGSSSSMHTQSPSKEVEDISISPLAIPILAGPGTIATAMNYSAAKSLLHILITISAFAVLCLVTLACFLYAQKLVDFLGKDGVNVITRIMGLLLTVIAMQMLIQGVHDALHLFTPAGPGESAEVSSVIFSIRS</sequence>
<name>A0A066RJ88_9GAMM</name>
<evidence type="ECO:0000256" key="3">
    <source>
        <dbReference type="ARBA" id="ARBA00022475"/>
    </source>
</evidence>
<dbReference type="STRING" id="1654360.EA58_16840"/>
<comment type="subcellular location">
    <subcellularLocation>
        <location evidence="1 7">Cell membrane</location>
        <topology evidence="1 7">Multi-pass membrane protein</topology>
    </subcellularLocation>
</comment>
<dbReference type="AlphaFoldDB" id="A0A066RJ88"/>
<organism evidence="8 9">
    <name type="scientific">Photobacterium galatheae</name>
    <dbReference type="NCBI Taxonomy" id="1654360"/>
    <lineage>
        <taxon>Bacteria</taxon>
        <taxon>Pseudomonadati</taxon>
        <taxon>Pseudomonadota</taxon>
        <taxon>Gammaproteobacteria</taxon>
        <taxon>Vibrionales</taxon>
        <taxon>Vibrionaceae</taxon>
        <taxon>Photobacterium</taxon>
    </lineage>
</organism>
<reference evidence="8 9" key="1">
    <citation type="submission" date="2014-04" db="EMBL/GenBank/DDBJ databases">
        <title>Draft genome sequence of Photobacterium halotolerans S2753: a solonamide, ngercheumicin and holomycin producer.</title>
        <authorList>
            <person name="Machado H.R."/>
            <person name="Gram L."/>
        </authorList>
    </citation>
    <scope>NUCLEOTIDE SEQUENCE [LARGE SCALE GENOMIC DNA]</scope>
    <source>
        <strain evidence="8 9">S2753</strain>
    </source>
</reference>
<accession>A0A066RJ88</accession>
<dbReference type="OrthoDB" id="21094at2"/>
<dbReference type="EMBL" id="JMIB01000032">
    <property type="protein sequence ID" value="KDM90394.1"/>
    <property type="molecule type" value="Genomic_DNA"/>
</dbReference>
<feature type="transmembrane region" description="Helical" evidence="7">
    <location>
        <begin position="6"/>
        <end position="31"/>
    </location>
</feature>
<keyword evidence="5 7" id="KW-1133">Transmembrane helix</keyword>
<feature type="transmembrane region" description="Helical" evidence="7">
    <location>
        <begin position="139"/>
        <end position="163"/>
    </location>
</feature>
<comment type="caution">
    <text evidence="8">The sequence shown here is derived from an EMBL/GenBank/DDBJ whole genome shotgun (WGS) entry which is preliminary data.</text>
</comment>